<proteinExistence type="predicted"/>
<evidence type="ECO:0000313" key="3">
    <source>
        <dbReference type="Proteomes" id="UP000481037"/>
    </source>
</evidence>
<comment type="caution">
    <text evidence="2">The sequence shown here is derived from an EMBL/GenBank/DDBJ whole genome shotgun (WGS) entry which is preliminary data.</text>
</comment>
<feature type="transmembrane region" description="Helical" evidence="1">
    <location>
        <begin position="94"/>
        <end position="113"/>
    </location>
</feature>
<feature type="transmembrane region" description="Helical" evidence="1">
    <location>
        <begin position="6"/>
        <end position="28"/>
    </location>
</feature>
<dbReference type="Proteomes" id="UP000481037">
    <property type="component" value="Unassembled WGS sequence"/>
</dbReference>
<dbReference type="RefSeq" id="WP_154368878.1">
    <property type="nucleotide sequence ID" value="NZ_WKJM01000026.1"/>
</dbReference>
<dbReference type="EMBL" id="WKJM01000026">
    <property type="protein sequence ID" value="MRX10960.1"/>
    <property type="molecule type" value="Genomic_DNA"/>
</dbReference>
<evidence type="ECO:0008006" key="4">
    <source>
        <dbReference type="Google" id="ProtNLM"/>
    </source>
</evidence>
<keyword evidence="1" id="KW-0812">Transmembrane</keyword>
<feature type="transmembrane region" description="Helical" evidence="1">
    <location>
        <begin position="40"/>
        <end position="58"/>
    </location>
</feature>
<gene>
    <name evidence="2" type="ORF">GJ697_24360</name>
</gene>
<protein>
    <recommendedName>
        <fullName evidence="4">DUF2306 domain-containing protein</fullName>
    </recommendedName>
</protein>
<sequence length="167" mass="18011">MIYGLTYLGVIHTLISLVAVVAALIAFVRDKRIVPESTLGKTYVWATLLTCLTGFGIFQHGGFGKPHVLGIVTLVVLGLAWLADQRRFGARSLAVSTVCYSLTFFFHMIPAVTESTTRLPYGAPLLPNADAPELQTITGAMFLLFLVGVVLQLRRLKQRGAPGGLPA</sequence>
<feature type="transmembrane region" description="Helical" evidence="1">
    <location>
        <begin position="133"/>
        <end position="151"/>
    </location>
</feature>
<evidence type="ECO:0000256" key="1">
    <source>
        <dbReference type="SAM" id="Phobius"/>
    </source>
</evidence>
<dbReference type="AlphaFoldDB" id="A0A6L5QMG7"/>
<name>A0A6L5QMG7_9BURK</name>
<organism evidence="2 3">
    <name type="scientific">Duganella alba</name>
    <dbReference type="NCBI Taxonomy" id="2666081"/>
    <lineage>
        <taxon>Bacteria</taxon>
        <taxon>Pseudomonadati</taxon>
        <taxon>Pseudomonadota</taxon>
        <taxon>Betaproteobacteria</taxon>
        <taxon>Burkholderiales</taxon>
        <taxon>Oxalobacteraceae</taxon>
        <taxon>Telluria group</taxon>
        <taxon>Duganella</taxon>
    </lineage>
</organism>
<keyword evidence="1" id="KW-0472">Membrane</keyword>
<accession>A0A6L5QMG7</accession>
<keyword evidence="3" id="KW-1185">Reference proteome</keyword>
<feature type="transmembrane region" description="Helical" evidence="1">
    <location>
        <begin position="64"/>
        <end position="82"/>
    </location>
</feature>
<evidence type="ECO:0000313" key="2">
    <source>
        <dbReference type="EMBL" id="MRX10960.1"/>
    </source>
</evidence>
<keyword evidence="1" id="KW-1133">Transmembrane helix</keyword>
<reference evidence="2 3" key="1">
    <citation type="submission" date="2019-11" db="EMBL/GenBank/DDBJ databases">
        <title>Novel species isolated from a subtropical stream in China.</title>
        <authorList>
            <person name="Lu H."/>
        </authorList>
    </citation>
    <scope>NUCLEOTIDE SEQUENCE [LARGE SCALE GENOMIC DNA]</scope>
    <source>
        <strain evidence="2 3">FT25W</strain>
    </source>
</reference>